<sequence>METIDKEVSQQENIQVLETQKPKKTKRYFFRLFFKEMKRVKWPDGSYTFKSFSKVLIFSIVLMLIFFGISIAAALLWNHTGVGVN</sequence>
<name>W5UUN1_9BACT</name>
<evidence type="ECO:0000256" key="8">
    <source>
        <dbReference type="HAMAP-Rule" id="MF_00422"/>
    </source>
</evidence>
<dbReference type="STRING" id="743966.MYB_02570"/>
<gene>
    <name evidence="8 9" type="primary">secE</name>
    <name evidence="9" type="ORF">MYB_02570</name>
</gene>
<keyword evidence="2 8" id="KW-0813">Transport</keyword>
<comment type="similarity">
    <text evidence="8">Belongs to the SecE/SEC61-gamma family.</text>
</comment>
<dbReference type="KEGG" id="mbc:MYB_02570"/>
<keyword evidence="8" id="KW-1003">Cell membrane</keyword>
<dbReference type="Proteomes" id="UP000019229">
    <property type="component" value="Chromosome"/>
</dbReference>
<dbReference type="GO" id="GO:0008320">
    <property type="term" value="F:protein transmembrane transporter activity"/>
    <property type="evidence" value="ECO:0007669"/>
    <property type="project" value="UniProtKB-UniRule"/>
</dbReference>
<comment type="function">
    <text evidence="8">Essential subunit of the Sec protein translocation channel SecYEG. Clamps together the 2 halves of SecY. May contact the channel plug during translocation.</text>
</comment>
<dbReference type="GO" id="GO:0009306">
    <property type="term" value="P:protein secretion"/>
    <property type="evidence" value="ECO:0007669"/>
    <property type="project" value="UniProtKB-UniRule"/>
</dbReference>
<dbReference type="GO" id="GO:0005886">
    <property type="term" value="C:plasma membrane"/>
    <property type="evidence" value="ECO:0007669"/>
    <property type="project" value="UniProtKB-SubCell"/>
</dbReference>
<dbReference type="HOGENOM" id="CLU_196746_1_0_14"/>
<dbReference type="PATRIC" id="fig|743966.3.peg.515"/>
<dbReference type="EMBL" id="CP007154">
    <property type="protein sequence ID" value="AHH45515.1"/>
    <property type="molecule type" value="Genomic_DNA"/>
</dbReference>
<evidence type="ECO:0000313" key="9">
    <source>
        <dbReference type="EMBL" id="AHH45515.1"/>
    </source>
</evidence>
<keyword evidence="4 8" id="KW-0653">Protein transport</keyword>
<dbReference type="OrthoDB" id="399914at2"/>
<proteinExistence type="inferred from homology"/>
<dbReference type="InterPro" id="IPR038379">
    <property type="entry name" value="SecE_sf"/>
</dbReference>
<comment type="subunit">
    <text evidence="8">Component of the Sec protein translocase complex. Heterotrimer consisting of SecY, SecE and SecG subunits. The heterotrimers can form oligomers, although 1 heterotrimer is thought to be able to translocate proteins. Interacts with the ribosome. Interacts with SecDF, and other proteins may be involved. Interacts with SecA.</text>
</comment>
<comment type="subcellular location">
    <subcellularLocation>
        <location evidence="8">Cell membrane</location>
        <topology evidence="8">Single-pass membrane protein</topology>
    </subcellularLocation>
    <subcellularLocation>
        <location evidence="1">Membrane</location>
    </subcellularLocation>
</comment>
<evidence type="ECO:0000256" key="7">
    <source>
        <dbReference type="ARBA" id="ARBA00023136"/>
    </source>
</evidence>
<dbReference type="RefSeq" id="WP_022935115.1">
    <property type="nucleotide sequence ID" value="NZ_CP007154.1"/>
</dbReference>
<dbReference type="NCBIfam" id="TIGR00964">
    <property type="entry name" value="secE_bact"/>
    <property type="match status" value="1"/>
</dbReference>
<evidence type="ECO:0000256" key="2">
    <source>
        <dbReference type="ARBA" id="ARBA00022448"/>
    </source>
</evidence>
<evidence type="ECO:0000256" key="5">
    <source>
        <dbReference type="ARBA" id="ARBA00022989"/>
    </source>
</evidence>
<protein>
    <recommendedName>
        <fullName evidence="8">Protein translocase subunit SecE</fullName>
    </recommendedName>
</protein>
<organism evidence="9 10">
    <name type="scientific">Mesomycoplasma bovoculi M165/69</name>
    <dbReference type="NCBI Taxonomy" id="743966"/>
    <lineage>
        <taxon>Bacteria</taxon>
        <taxon>Bacillati</taxon>
        <taxon>Mycoplasmatota</taxon>
        <taxon>Mycoplasmoidales</taxon>
        <taxon>Metamycoplasmataceae</taxon>
        <taxon>Mesomycoplasma</taxon>
    </lineage>
</organism>
<keyword evidence="7 8" id="KW-0472">Membrane</keyword>
<evidence type="ECO:0000256" key="1">
    <source>
        <dbReference type="ARBA" id="ARBA00004370"/>
    </source>
</evidence>
<dbReference type="InterPro" id="IPR005807">
    <property type="entry name" value="SecE_bac"/>
</dbReference>
<dbReference type="GO" id="GO:0043952">
    <property type="term" value="P:protein transport by the Sec complex"/>
    <property type="evidence" value="ECO:0007669"/>
    <property type="project" value="UniProtKB-UniRule"/>
</dbReference>
<accession>W5UUN1</accession>
<feature type="transmembrane region" description="Helical" evidence="8">
    <location>
        <begin position="55"/>
        <end position="77"/>
    </location>
</feature>
<reference evidence="9 10" key="1">
    <citation type="journal article" date="2014" name="Genome Announc.">
        <title>Complete Genome Sequence of Mycoplasma bovoculi Strain M165/69T (ATCC 29104).</title>
        <authorList>
            <person name="Calcutt M.J."/>
            <person name="Foecking M.F."/>
        </authorList>
    </citation>
    <scope>NUCLEOTIDE SEQUENCE [LARGE SCALE GENOMIC DNA]</scope>
    <source>
        <strain evidence="9">M165/69</strain>
    </source>
</reference>
<keyword evidence="3 8" id="KW-0812">Transmembrane</keyword>
<dbReference type="Pfam" id="PF00584">
    <property type="entry name" value="SecE"/>
    <property type="match status" value="1"/>
</dbReference>
<evidence type="ECO:0000256" key="3">
    <source>
        <dbReference type="ARBA" id="ARBA00022692"/>
    </source>
</evidence>
<dbReference type="InterPro" id="IPR001901">
    <property type="entry name" value="Translocase_SecE/Sec61-g"/>
</dbReference>
<dbReference type="eggNOG" id="ENOG5030MY8">
    <property type="taxonomic scope" value="Bacteria"/>
</dbReference>
<dbReference type="GO" id="GO:0006605">
    <property type="term" value="P:protein targeting"/>
    <property type="evidence" value="ECO:0007669"/>
    <property type="project" value="UniProtKB-UniRule"/>
</dbReference>
<evidence type="ECO:0000256" key="4">
    <source>
        <dbReference type="ARBA" id="ARBA00022927"/>
    </source>
</evidence>
<keyword evidence="6 8" id="KW-0811">Translocation</keyword>
<evidence type="ECO:0000313" key="10">
    <source>
        <dbReference type="Proteomes" id="UP000019229"/>
    </source>
</evidence>
<dbReference type="GO" id="GO:0065002">
    <property type="term" value="P:intracellular protein transmembrane transport"/>
    <property type="evidence" value="ECO:0007669"/>
    <property type="project" value="UniProtKB-UniRule"/>
</dbReference>
<dbReference type="HAMAP" id="MF_00422">
    <property type="entry name" value="SecE"/>
    <property type="match status" value="1"/>
</dbReference>
<dbReference type="AlphaFoldDB" id="W5UUN1"/>
<dbReference type="Gene3D" id="1.20.5.1030">
    <property type="entry name" value="Preprotein translocase secy subunit"/>
    <property type="match status" value="1"/>
</dbReference>
<keyword evidence="10" id="KW-1185">Reference proteome</keyword>
<evidence type="ECO:0000256" key="6">
    <source>
        <dbReference type="ARBA" id="ARBA00023010"/>
    </source>
</evidence>
<keyword evidence="5 8" id="KW-1133">Transmembrane helix</keyword>